<protein>
    <submittedName>
        <fullName evidence="15">Olfactory receptor 9A4</fullName>
    </submittedName>
</protein>
<dbReference type="InterPro" id="IPR000725">
    <property type="entry name" value="Olfact_rcpt"/>
</dbReference>
<sequence>MSNHTSATEFCLLGFPGSEELHYILFATFFLFYSVTLMGNTVIIVIVCVDKRLQSPMYFFLGHLSAAEILITSIIIPVMLRGLLLPGMQIISLAGCATQLFLNLAVGTTEFALMGVMAVHRYVAVCKPLRYNIIMNSHTCIWVVIVSWVFGFLSEIWPVYATFQLTFCKSNILDHFYCDRGQLFKLSCDDSLFTEFILFLMAIFIIIGSLVPTIVSYTYIISTILKIPTASGRRKAFSTLTLMGNTVIIVIVCVDKRLQSPMYFFLGHLSALEILTTSIIIPVMLRGFLLPGMQTISLAGCVAQLFLYLAVGTTEFALLGVMAVDRYVAVCNPLRYNIIMNSHTCIWVVIVSWVFGFLSEIWPVYATFQLTFHFTFVVIGYGSCLFLYVKPNQRQAAQYNKIVSLLISVVTPFLNPFIFTLRNDKVKEALRDSVKHCYQLFKD</sequence>
<dbReference type="InterPro" id="IPR017452">
    <property type="entry name" value="GPCR_Rhodpsn_7TM"/>
</dbReference>
<accession>L5LLU7</accession>
<dbReference type="Gene3D" id="1.20.1070.10">
    <property type="entry name" value="Rhodopsin 7-helix transmembrane proteins"/>
    <property type="match status" value="2"/>
</dbReference>
<dbReference type="PANTHER" id="PTHR26454:SF18">
    <property type="entry name" value="OLFACTORY RECEPTOR 6C76"/>
    <property type="match status" value="1"/>
</dbReference>
<evidence type="ECO:0000256" key="12">
    <source>
        <dbReference type="RuleBase" id="RU000688"/>
    </source>
</evidence>
<dbReference type="Proteomes" id="UP000010556">
    <property type="component" value="Unassembled WGS sequence"/>
</dbReference>
<feature type="transmembrane region" description="Helical" evidence="13">
    <location>
        <begin position="196"/>
        <end position="225"/>
    </location>
</feature>
<dbReference type="PRINTS" id="PR00245">
    <property type="entry name" value="OLFACTORYR"/>
</dbReference>
<dbReference type="GO" id="GO:0004930">
    <property type="term" value="F:G protein-coupled receptor activity"/>
    <property type="evidence" value="ECO:0007669"/>
    <property type="project" value="UniProtKB-KW"/>
</dbReference>
<evidence type="ECO:0000256" key="13">
    <source>
        <dbReference type="SAM" id="Phobius"/>
    </source>
</evidence>
<comment type="similarity">
    <text evidence="12">Belongs to the G-protein coupled receptor 1 family.</text>
</comment>
<dbReference type="PRINTS" id="PR00237">
    <property type="entry name" value="GPCRRHODOPSN"/>
</dbReference>
<dbReference type="EMBL" id="KB110618">
    <property type="protein sequence ID" value="ELK27020.1"/>
    <property type="molecule type" value="Genomic_DNA"/>
</dbReference>
<evidence type="ECO:0000259" key="14">
    <source>
        <dbReference type="PROSITE" id="PS50262"/>
    </source>
</evidence>
<feature type="transmembrane region" description="Helical" evidence="13">
    <location>
        <begin position="402"/>
        <end position="421"/>
    </location>
</feature>
<name>L5LLU7_MYODS</name>
<keyword evidence="8 12" id="KW-0297">G-protein coupled receptor</keyword>
<proteinExistence type="inferred from homology"/>
<evidence type="ECO:0000256" key="3">
    <source>
        <dbReference type="ARBA" id="ARBA00022475"/>
    </source>
</evidence>
<keyword evidence="16" id="KW-1185">Reference proteome</keyword>
<evidence type="ECO:0000256" key="7">
    <source>
        <dbReference type="ARBA" id="ARBA00022989"/>
    </source>
</evidence>
<feature type="transmembrane region" description="Helical" evidence="13">
    <location>
        <begin position="345"/>
        <end position="365"/>
    </location>
</feature>
<evidence type="ECO:0000313" key="15">
    <source>
        <dbReference type="EMBL" id="ELK27020.1"/>
    </source>
</evidence>
<feature type="transmembrane region" description="Helical" evidence="13">
    <location>
        <begin position="100"/>
        <end position="119"/>
    </location>
</feature>
<evidence type="ECO:0000256" key="6">
    <source>
        <dbReference type="ARBA" id="ARBA00022725"/>
    </source>
</evidence>
<keyword evidence="11 12" id="KW-0807">Transducer</keyword>
<feature type="transmembrane region" description="Helical" evidence="13">
    <location>
        <begin position="140"/>
        <end position="160"/>
    </location>
</feature>
<dbReference type="FunFam" id="1.20.1070.10:FF:000015">
    <property type="entry name" value="Olfactory receptor"/>
    <property type="match status" value="1"/>
</dbReference>
<evidence type="ECO:0000256" key="9">
    <source>
        <dbReference type="ARBA" id="ARBA00023136"/>
    </source>
</evidence>
<evidence type="ECO:0000313" key="16">
    <source>
        <dbReference type="Proteomes" id="UP000010556"/>
    </source>
</evidence>
<organism evidence="15 16">
    <name type="scientific">Myotis davidii</name>
    <name type="common">David's myotis</name>
    <dbReference type="NCBI Taxonomy" id="225400"/>
    <lineage>
        <taxon>Eukaryota</taxon>
        <taxon>Metazoa</taxon>
        <taxon>Chordata</taxon>
        <taxon>Craniata</taxon>
        <taxon>Vertebrata</taxon>
        <taxon>Euteleostomi</taxon>
        <taxon>Mammalia</taxon>
        <taxon>Eutheria</taxon>
        <taxon>Laurasiatheria</taxon>
        <taxon>Chiroptera</taxon>
        <taxon>Yangochiroptera</taxon>
        <taxon>Vespertilionidae</taxon>
        <taxon>Myotis</taxon>
    </lineage>
</organism>
<dbReference type="InterPro" id="IPR047132">
    <property type="entry name" value="Olfact_rcpt_6C-like"/>
</dbReference>
<evidence type="ECO:0000256" key="11">
    <source>
        <dbReference type="ARBA" id="ARBA00023224"/>
    </source>
</evidence>
<comment type="function">
    <text evidence="1">Putative odorant or sperm cell receptor.</text>
</comment>
<dbReference type="Pfam" id="PF00001">
    <property type="entry name" value="7tm_1"/>
    <property type="match status" value="2"/>
</dbReference>
<keyword evidence="6" id="KW-0552">Olfaction</keyword>
<keyword evidence="3" id="KW-1003">Cell membrane</keyword>
<keyword evidence="5 12" id="KW-0812">Transmembrane</keyword>
<evidence type="ECO:0000256" key="2">
    <source>
        <dbReference type="ARBA" id="ARBA00004651"/>
    </source>
</evidence>
<dbReference type="PANTHER" id="PTHR26454">
    <property type="entry name" value="OLFACTORY RECEPTOR"/>
    <property type="match status" value="1"/>
</dbReference>
<comment type="subcellular location">
    <subcellularLocation>
        <location evidence="2">Cell membrane</location>
        <topology evidence="2">Multi-pass membrane protein</topology>
    </subcellularLocation>
</comment>
<dbReference type="PROSITE" id="PS50262">
    <property type="entry name" value="G_PROTEIN_RECEP_F1_2"/>
    <property type="match status" value="2"/>
</dbReference>
<evidence type="ECO:0000256" key="10">
    <source>
        <dbReference type="ARBA" id="ARBA00023170"/>
    </source>
</evidence>
<dbReference type="GO" id="GO:0004984">
    <property type="term" value="F:olfactory receptor activity"/>
    <property type="evidence" value="ECO:0007669"/>
    <property type="project" value="InterPro"/>
</dbReference>
<gene>
    <name evidence="15" type="ORF">MDA_GLEAN10005340</name>
</gene>
<dbReference type="SUPFAM" id="SSF81321">
    <property type="entry name" value="Family A G protein-coupled receptor-like"/>
    <property type="match status" value="2"/>
</dbReference>
<feature type="transmembrane region" description="Helical" evidence="13">
    <location>
        <begin position="305"/>
        <end position="324"/>
    </location>
</feature>
<evidence type="ECO:0000256" key="4">
    <source>
        <dbReference type="ARBA" id="ARBA00022606"/>
    </source>
</evidence>
<evidence type="ECO:0000256" key="1">
    <source>
        <dbReference type="ARBA" id="ARBA00003929"/>
    </source>
</evidence>
<dbReference type="GO" id="GO:0005886">
    <property type="term" value="C:plasma membrane"/>
    <property type="evidence" value="ECO:0007669"/>
    <property type="project" value="UniProtKB-SubCell"/>
</dbReference>
<reference evidence="16" key="1">
    <citation type="journal article" date="2013" name="Science">
        <title>Comparative analysis of bat genomes provides insight into the evolution of flight and immunity.</title>
        <authorList>
            <person name="Zhang G."/>
            <person name="Cowled C."/>
            <person name="Shi Z."/>
            <person name="Huang Z."/>
            <person name="Bishop-Lilly K.A."/>
            <person name="Fang X."/>
            <person name="Wynne J.W."/>
            <person name="Xiong Z."/>
            <person name="Baker M.L."/>
            <person name="Zhao W."/>
            <person name="Tachedjian M."/>
            <person name="Zhu Y."/>
            <person name="Zhou P."/>
            <person name="Jiang X."/>
            <person name="Ng J."/>
            <person name="Yang L."/>
            <person name="Wu L."/>
            <person name="Xiao J."/>
            <person name="Feng Y."/>
            <person name="Chen Y."/>
            <person name="Sun X."/>
            <person name="Zhang Y."/>
            <person name="Marsh G.A."/>
            <person name="Crameri G."/>
            <person name="Broder C.C."/>
            <person name="Frey K.G."/>
            <person name="Wang L.F."/>
            <person name="Wang J."/>
        </authorList>
    </citation>
    <scope>NUCLEOTIDE SEQUENCE [LARGE SCALE GENOMIC DNA]</scope>
</reference>
<keyword evidence="10 12" id="KW-0675">Receptor</keyword>
<keyword evidence="7 13" id="KW-1133">Transmembrane helix</keyword>
<dbReference type="InterPro" id="IPR000276">
    <property type="entry name" value="GPCR_Rhodpsn"/>
</dbReference>
<feature type="transmembrane region" description="Helical" evidence="13">
    <location>
        <begin position="23"/>
        <end position="46"/>
    </location>
</feature>
<keyword evidence="9 13" id="KW-0472">Membrane</keyword>
<dbReference type="PROSITE" id="PS00237">
    <property type="entry name" value="G_PROTEIN_RECEP_F1_1"/>
    <property type="match status" value="2"/>
</dbReference>
<feature type="transmembrane region" description="Helical" evidence="13">
    <location>
        <begin position="263"/>
        <end position="285"/>
    </location>
</feature>
<feature type="transmembrane region" description="Helical" evidence="13">
    <location>
        <begin position="371"/>
        <end position="390"/>
    </location>
</feature>
<dbReference type="AlphaFoldDB" id="L5LLU7"/>
<dbReference type="eggNOG" id="ENOG502QVH7">
    <property type="taxonomic scope" value="Eukaryota"/>
</dbReference>
<keyword evidence="4" id="KW-0716">Sensory transduction</keyword>
<feature type="domain" description="G-protein coupled receptors family 1 profile" evidence="14">
    <location>
        <begin position="245"/>
        <end position="421"/>
    </location>
</feature>
<feature type="transmembrane region" description="Helical" evidence="13">
    <location>
        <begin position="58"/>
        <end position="80"/>
    </location>
</feature>
<feature type="domain" description="G-protein coupled receptors family 1 profile" evidence="14">
    <location>
        <begin position="39"/>
        <end position="249"/>
    </location>
</feature>
<evidence type="ECO:0000256" key="5">
    <source>
        <dbReference type="ARBA" id="ARBA00022692"/>
    </source>
</evidence>
<evidence type="ECO:0000256" key="8">
    <source>
        <dbReference type="ARBA" id="ARBA00023040"/>
    </source>
</evidence>